<dbReference type="InterPro" id="IPR006171">
    <property type="entry name" value="TOPRIM_dom"/>
</dbReference>
<evidence type="ECO:0000256" key="1">
    <source>
        <dbReference type="ARBA" id="ARBA00022490"/>
    </source>
</evidence>
<keyword evidence="1 11" id="KW-0963">Cytoplasm</keyword>
<dbReference type="EMBL" id="CP002002">
    <property type="protein sequence ID" value="AEO05198.1"/>
    <property type="molecule type" value="Genomic_DNA"/>
</dbReference>
<evidence type="ECO:0000256" key="10">
    <source>
        <dbReference type="ARBA" id="ARBA00022884"/>
    </source>
</evidence>
<dbReference type="Pfam" id="PF01751">
    <property type="entry name" value="Toprim"/>
    <property type="match status" value="1"/>
</dbReference>
<dbReference type="Gene3D" id="3.40.1360.10">
    <property type="match status" value="1"/>
</dbReference>
<evidence type="ECO:0000256" key="11">
    <source>
        <dbReference type="HAMAP-Rule" id="MF_01469"/>
    </source>
</evidence>
<evidence type="ECO:0000313" key="15">
    <source>
        <dbReference type="Proteomes" id="UP000001288"/>
    </source>
</evidence>
<dbReference type="HOGENOM" id="CLU_109405_0_0_9"/>
<keyword evidence="8 11" id="KW-0378">Hydrolase</keyword>
<dbReference type="GO" id="GO:0005737">
    <property type="term" value="C:cytoplasm"/>
    <property type="evidence" value="ECO:0007669"/>
    <property type="project" value="UniProtKB-SubCell"/>
</dbReference>
<dbReference type="GO" id="GO:0019843">
    <property type="term" value="F:rRNA binding"/>
    <property type="evidence" value="ECO:0007669"/>
    <property type="project" value="UniProtKB-KW"/>
</dbReference>
<dbReference type="KEGG" id="lmt:LMRG_02752"/>
<name>A0A0H3GD70_LISM4</name>
<dbReference type="GO" id="GO:0006364">
    <property type="term" value="P:rRNA processing"/>
    <property type="evidence" value="ECO:0007669"/>
    <property type="project" value="UniProtKB-UniRule"/>
</dbReference>
<keyword evidence="5" id="KW-0479">Metal-binding</keyword>
<dbReference type="Pfam" id="PF13331">
    <property type="entry name" value="DUF4093"/>
    <property type="match status" value="1"/>
</dbReference>
<dbReference type="InterPro" id="IPR004466">
    <property type="entry name" value="RNase_M5"/>
</dbReference>
<evidence type="ECO:0000256" key="12">
    <source>
        <dbReference type="NCBIfam" id="TIGR00334"/>
    </source>
</evidence>
<keyword evidence="6 11" id="KW-0699">rRNA-binding</keyword>
<feature type="domain" description="Toprim" evidence="13">
    <location>
        <begin position="24"/>
        <end position="107"/>
    </location>
</feature>
<dbReference type="SUPFAM" id="SSF110455">
    <property type="entry name" value="Toprim domain"/>
    <property type="match status" value="1"/>
</dbReference>
<evidence type="ECO:0000256" key="6">
    <source>
        <dbReference type="ARBA" id="ARBA00022730"/>
    </source>
</evidence>
<dbReference type="NCBIfam" id="TIGR00334">
    <property type="entry name" value="5S_RNA_mat_M5"/>
    <property type="match status" value="1"/>
</dbReference>
<evidence type="ECO:0000259" key="13">
    <source>
        <dbReference type="PROSITE" id="PS50880"/>
    </source>
</evidence>
<sequence length="207" mass="23032">MWYDVFTYFIKKDVVIMSGKPVIHEFIVVEGRDDTTAINRSVIADTIETNGSALSQETIEKIRHAQELRGVIIFTDPDFPGEKIRKQIDSAVPGCKHAFINRQDALPKAGRGLGVEHASSANIREALENFHTSGAPTEKQFISKDILIHLGLLGGVGAKERREKIGNILKIGYTNGKQLQTRLESFAISEEQLVAACQKIMQEEENE</sequence>
<protein>
    <recommendedName>
        <fullName evidence="11 12">Ribonuclease M5</fullName>
        <ecNumber evidence="11 12">3.1.26.8</ecNumber>
    </recommendedName>
    <alternativeName>
        <fullName evidence="11">RNase M5</fullName>
    </alternativeName>
    <alternativeName>
        <fullName evidence="11">Ribosomal RNA terminal maturase M5</fullName>
    </alternativeName>
</protein>
<organism evidence="14 15">
    <name type="scientific">Listeria monocytogenes serotype 1/2a (strain 10403S)</name>
    <dbReference type="NCBI Taxonomy" id="393133"/>
    <lineage>
        <taxon>Bacteria</taxon>
        <taxon>Bacillati</taxon>
        <taxon>Bacillota</taxon>
        <taxon>Bacilli</taxon>
        <taxon>Bacillales</taxon>
        <taxon>Listeriaceae</taxon>
        <taxon>Listeria</taxon>
    </lineage>
</organism>
<dbReference type="PROSITE" id="PS50880">
    <property type="entry name" value="TOPRIM"/>
    <property type="match status" value="1"/>
</dbReference>
<dbReference type="InterPro" id="IPR034141">
    <property type="entry name" value="TOPRIM_RNase_M5-like"/>
</dbReference>
<keyword evidence="4 11" id="KW-0540">Nuclease</keyword>
<dbReference type="CDD" id="cd01027">
    <property type="entry name" value="TOPRIM_RNase_M5_like"/>
    <property type="match status" value="1"/>
</dbReference>
<reference evidence="15" key="1">
    <citation type="submission" date="2010-04" db="EMBL/GenBank/DDBJ databases">
        <title>The genome sequence of Listeria monocytogenes strain 10403S.</title>
        <authorList>
            <consortium name="The Broad Institute Genome Sequencing Platform"/>
            <consortium name="The Broad Institute Genome Sequencing Center for Infectious Disease."/>
            <person name="Borowsky M."/>
            <person name="Borodovsky M."/>
            <person name="Young S.K."/>
            <person name="Zeng Q."/>
            <person name="Koehrsen M."/>
            <person name="Fitzgerald M."/>
            <person name="Wiedmann M."/>
            <person name="Swaminathan B."/>
            <person name="Lauer P."/>
            <person name="Portnoy D."/>
            <person name="Cossart P."/>
            <person name="Buchrieser C."/>
            <person name="Higgins D."/>
            <person name="Abouelleil A."/>
            <person name="Alvarado L."/>
            <person name="Arachchi H.M."/>
            <person name="Berlin A."/>
            <person name="Borenstein D."/>
            <person name="Brown A."/>
            <person name="Chapman S.B."/>
            <person name="Chen Z."/>
            <person name="Dunbar C.D."/>
            <person name="Engels R."/>
            <person name="Freedman E."/>
            <person name="Gearin G."/>
            <person name="Gellesch M."/>
            <person name="Goldberg J."/>
            <person name="Griggs A."/>
            <person name="Gujja S."/>
            <person name="Heilman E."/>
            <person name="Heiman D."/>
            <person name="Howarth C."/>
            <person name="Jen D."/>
            <person name="Larson L."/>
            <person name="Lui A."/>
            <person name="MacDonald J."/>
            <person name="Mehta T."/>
            <person name="Montmayeur A."/>
            <person name="Neiman D."/>
            <person name="Park D."/>
            <person name="Pearson M."/>
            <person name="Priest M."/>
            <person name="Richards J."/>
            <person name="Roberts A."/>
            <person name="Saif S."/>
            <person name="Shea T."/>
            <person name="Shenoy N."/>
            <person name="Sisk P."/>
            <person name="Stolte C."/>
            <person name="Sykes S."/>
            <person name="Walk T."/>
            <person name="White J."/>
            <person name="Yandava C."/>
            <person name="Haas B."/>
            <person name="Nusbaum C."/>
            <person name="Birren B."/>
        </authorList>
    </citation>
    <scope>NUCLEOTIDE SEQUENCE [LARGE SCALE GENOMIC DNA]</scope>
    <source>
        <strain evidence="15">10403S</strain>
    </source>
</reference>
<dbReference type="SMART" id="SM00493">
    <property type="entry name" value="TOPRIM"/>
    <property type="match status" value="1"/>
</dbReference>
<dbReference type="HAMAP" id="MF_01469">
    <property type="entry name" value="RNase_M5"/>
    <property type="match status" value="1"/>
</dbReference>
<dbReference type="EC" id="3.1.26.8" evidence="11 12"/>
<evidence type="ECO:0000256" key="4">
    <source>
        <dbReference type="ARBA" id="ARBA00022722"/>
    </source>
</evidence>
<dbReference type="PANTHER" id="PTHR39156:SF1">
    <property type="entry name" value="RIBONUCLEASE M5"/>
    <property type="match status" value="1"/>
</dbReference>
<comment type="catalytic activity">
    <reaction evidence="11">
        <text>Endonucleolytic cleavage of RNA, removing 21 and 42 nucleotides, respectively, from the 5'- and 3'-termini of a 5S-rRNA precursor.</text>
        <dbReference type="EC" id="3.1.26.8"/>
    </reaction>
</comment>
<proteinExistence type="inferred from homology"/>
<comment type="similarity">
    <text evidence="11">Belongs to the ribonuclease M5 family.</text>
</comment>
<keyword evidence="3 11" id="KW-0698">rRNA processing</keyword>
<gene>
    <name evidence="11" type="primary">rnmV</name>
    <name evidence="14" type="ordered locus">LMRG_02752</name>
</gene>
<evidence type="ECO:0000256" key="3">
    <source>
        <dbReference type="ARBA" id="ARBA00022552"/>
    </source>
</evidence>
<accession>A0A0H3GD70</accession>
<evidence type="ECO:0000256" key="5">
    <source>
        <dbReference type="ARBA" id="ARBA00022723"/>
    </source>
</evidence>
<comment type="function">
    <text evidence="11">Required for correct processing of both the 5' and 3' ends of 5S rRNA precursor. Cleaves both sides of a double-stranded region yielding mature 5S rRNA in one step.</text>
</comment>
<dbReference type="PANTHER" id="PTHR39156">
    <property type="entry name" value="RIBONUCLEASE M5"/>
    <property type="match status" value="1"/>
</dbReference>
<evidence type="ECO:0000256" key="2">
    <source>
        <dbReference type="ARBA" id="ARBA00022517"/>
    </source>
</evidence>
<evidence type="ECO:0000256" key="8">
    <source>
        <dbReference type="ARBA" id="ARBA00022801"/>
    </source>
</evidence>
<dbReference type="GO" id="GO:0043822">
    <property type="term" value="F:ribonuclease M5 activity"/>
    <property type="evidence" value="ECO:0007669"/>
    <property type="project" value="UniProtKB-UniRule"/>
</dbReference>
<evidence type="ECO:0000256" key="9">
    <source>
        <dbReference type="ARBA" id="ARBA00022842"/>
    </source>
</evidence>
<comment type="subcellular location">
    <subcellularLocation>
        <location evidence="11">Cytoplasm</location>
    </subcellularLocation>
</comment>
<dbReference type="InterPro" id="IPR025156">
    <property type="entry name" value="RNase_M5_C"/>
</dbReference>
<dbReference type="GO" id="GO:0046872">
    <property type="term" value="F:metal ion binding"/>
    <property type="evidence" value="ECO:0007669"/>
    <property type="project" value="UniProtKB-KW"/>
</dbReference>
<keyword evidence="7 11" id="KW-0255">Endonuclease</keyword>
<keyword evidence="10 11" id="KW-0694">RNA-binding</keyword>
<evidence type="ECO:0000256" key="7">
    <source>
        <dbReference type="ARBA" id="ARBA00022759"/>
    </source>
</evidence>
<dbReference type="Proteomes" id="UP000001288">
    <property type="component" value="Chromosome"/>
</dbReference>
<evidence type="ECO:0000313" key="14">
    <source>
        <dbReference type="EMBL" id="AEO05198.1"/>
    </source>
</evidence>
<dbReference type="AlphaFoldDB" id="A0A0H3GD70"/>
<dbReference type="FunFam" id="3.40.1360.10:FF:000006">
    <property type="entry name" value="Ribonuclease M5"/>
    <property type="match status" value="1"/>
</dbReference>
<keyword evidence="9" id="KW-0460">Magnesium</keyword>
<keyword evidence="2 11" id="KW-0690">Ribosome biogenesis</keyword>